<organism evidence="1 2">
    <name type="scientific">Gymnopus androsaceus JB14</name>
    <dbReference type="NCBI Taxonomy" id="1447944"/>
    <lineage>
        <taxon>Eukaryota</taxon>
        <taxon>Fungi</taxon>
        <taxon>Dikarya</taxon>
        <taxon>Basidiomycota</taxon>
        <taxon>Agaricomycotina</taxon>
        <taxon>Agaricomycetes</taxon>
        <taxon>Agaricomycetidae</taxon>
        <taxon>Agaricales</taxon>
        <taxon>Marasmiineae</taxon>
        <taxon>Omphalotaceae</taxon>
        <taxon>Gymnopus</taxon>
    </lineage>
</organism>
<reference evidence="1" key="1">
    <citation type="journal article" date="2019" name="Environ. Microbiol.">
        <title>Fungal ecological strategies reflected in gene transcription - a case study of two litter decomposers.</title>
        <authorList>
            <person name="Barbi F."/>
            <person name="Kohler A."/>
            <person name="Barry K."/>
            <person name="Baskaran P."/>
            <person name="Daum C."/>
            <person name="Fauchery L."/>
            <person name="Ihrmark K."/>
            <person name="Kuo A."/>
            <person name="LaButti K."/>
            <person name="Lipzen A."/>
            <person name="Morin E."/>
            <person name="Grigoriev I.V."/>
            <person name="Henrissat B."/>
            <person name="Lindahl B."/>
            <person name="Martin F."/>
        </authorList>
    </citation>
    <scope>NUCLEOTIDE SEQUENCE</scope>
    <source>
        <strain evidence="1">JB14</strain>
    </source>
</reference>
<dbReference type="PANTHER" id="PTHR22746:SF10">
    <property type="entry name" value="GUANINE NUCLEOTIDE EXCHANGE FACTOR SUBUNIT RIC1"/>
    <property type="match status" value="1"/>
</dbReference>
<dbReference type="GO" id="GO:0000139">
    <property type="term" value="C:Golgi membrane"/>
    <property type="evidence" value="ECO:0007669"/>
    <property type="project" value="TreeGrafter"/>
</dbReference>
<gene>
    <name evidence="1" type="ORF">BT96DRAFT_1005611</name>
</gene>
<dbReference type="AlphaFoldDB" id="A0A6A4GNK9"/>
<dbReference type="GO" id="GO:0034066">
    <property type="term" value="C:Ric1-Rgp1 guanyl-nucleotide exchange factor complex"/>
    <property type="evidence" value="ECO:0007669"/>
    <property type="project" value="InterPro"/>
</dbReference>
<dbReference type="GO" id="GO:0005829">
    <property type="term" value="C:cytosol"/>
    <property type="evidence" value="ECO:0007669"/>
    <property type="project" value="TreeGrafter"/>
</dbReference>
<accession>A0A6A4GNK9</accession>
<evidence type="ECO:0000313" key="1">
    <source>
        <dbReference type="EMBL" id="KAE9386923.1"/>
    </source>
</evidence>
<dbReference type="EMBL" id="ML769837">
    <property type="protein sequence ID" value="KAE9386923.1"/>
    <property type="molecule type" value="Genomic_DNA"/>
</dbReference>
<keyword evidence="2" id="KW-1185">Reference proteome</keyword>
<dbReference type="OrthoDB" id="67540at2759"/>
<protein>
    <submittedName>
        <fullName evidence="1">Uncharacterized protein</fullName>
    </submittedName>
</protein>
<evidence type="ECO:0000313" key="2">
    <source>
        <dbReference type="Proteomes" id="UP000799118"/>
    </source>
</evidence>
<dbReference type="PANTHER" id="PTHR22746">
    <property type="entry name" value="RAB6A-GEF COMPLEX PARTNER PROTEIN 1"/>
    <property type="match status" value="1"/>
</dbReference>
<proteinExistence type="predicted"/>
<dbReference type="GO" id="GO:0006886">
    <property type="term" value="P:intracellular protein transport"/>
    <property type="evidence" value="ECO:0007669"/>
    <property type="project" value="InterPro"/>
</dbReference>
<sequence>MVLCATSSEVVFSTRHFPATNVSRQHLKKSRYQTCLIDRQAQYAGWNGAQMDMSLLLDGSMTGESLALAGGAWSLLLALKTLTSKNSRMHTCMGYQILNFELVVLTQPLPKNSQVFVIPFAKSATTGQHFLDNTRSAFLQLEDHAIIYRRADQPNISIIINPELDVWQHIKLPCNKLPDMILIVELQWPCGSITFNGVIAMDCIKFCWIHLRGIRVWLNALAIETPATQDQNGIQESVKESVSVPLKFYLLSVLTDKGIVIDAEYEVATQSNLPFVMFRHATSSHLFLYHILQSHLEASQVKEAILLPDVVESGAESDVDSELLNNQEVLATVVEFLDHFDTALERRSRFMLIKTIPWNYVSSVVQSSLEESMASSLLKFKLCTDEILDSAFRKSPDFSDALSDGFLSGFKMRQNKPAEMLGKYLDAHATSALAGPSGNLPGTMLNSTKPFIMNWASVVPTASSAPPTAFVPSSTLAAHSPYPKNATFLLAISLQRPPILICRCFPRPCSWPLQRL</sequence>
<dbReference type="Proteomes" id="UP000799118">
    <property type="component" value="Unassembled WGS sequence"/>
</dbReference>
<dbReference type="InterPro" id="IPR040096">
    <property type="entry name" value="Ric1"/>
</dbReference>
<name>A0A6A4GNK9_9AGAR</name>
<dbReference type="GO" id="GO:0042147">
    <property type="term" value="P:retrograde transport, endosome to Golgi"/>
    <property type="evidence" value="ECO:0007669"/>
    <property type="project" value="TreeGrafter"/>
</dbReference>